<feature type="region of interest" description="Disordered" evidence="7">
    <location>
        <begin position="370"/>
        <end position="408"/>
    </location>
</feature>
<evidence type="ECO:0000313" key="9">
    <source>
        <dbReference type="Proteomes" id="UP000654370"/>
    </source>
</evidence>
<dbReference type="PANTHER" id="PTHR31780">
    <property type="entry name" value="STRESS RESPONSE PROTEIN NST1-RELATED"/>
    <property type="match status" value="1"/>
</dbReference>
<feature type="region of interest" description="Disordered" evidence="7">
    <location>
        <begin position="1052"/>
        <end position="1088"/>
    </location>
</feature>
<accession>A0A8H7UC70</accession>
<protein>
    <recommendedName>
        <fullName evidence="4">Stress response protein NST1</fullName>
    </recommendedName>
    <alternativeName>
        <fullName evidence="3">Stress response protein nst1</fullName>
    </alternativeName>
</protein>
<gene>
    <name evidence="8" type="ORF">INT43_004020</name>
</gene>
<organism evidence="8 9">
    <name type="scientific">Mortierella isabellina</name>
    <name type="common">Filamentous fungus</name>
    <name type="synonym">Umbelopsis isabellina</name>
    <dbReference type="NCBI Taxonomy" id="91625"/>
    <lineage>
        <taxon>Eukaryota</taxon>
        <taxon>Fungi</taxon>
        <taxon>Fungi incertae sedis</taxon>
        <taxon>Mucoromycota</taxon>
        <taxon>Mucoromycotina</taxon>
        <taxon>Umbelopsidomycetes</taxon>
        <taxon>Umbelopsidales</taxon>
        <taxon>Umbelopsidaceae</taxon>
        <taxon>Umbelopsis</taxon>
    </lineage>
</organism>
<comment type="similarity">
    <text evidence="2">Belongs to the NST1 family.</text>
</comment>
<proteinExistence type="inferred from homology"/>
<feature type="compositionally biased region" description="Basic and acidic residues" evidence="7">
    <location>
        <begin position="443"/>
        <end position="466"/>
    </location>
</feature>
<feature type="compositionally biased region" description="Polar residues" evidence="7">
    <location>
        <begin position="854"/>
        <end position="868"/>
    </location>
</feature>
<feature type="compositionally biased region" description="Polar residues" evidence="7">
    <location>
        <begin position="693"/>
        <end position="708"/>
    </location>
</feature>
<evidence type="ECO:0000256" key="7">
    <source>
        <dbReference type="SAM" id="MobiDB-lite"/>
    </source>
</evidence>
<comment type="caution">
    <text evidence="8">The sequence shown here is derived from an EMBL/GenBank/DDBJ whole genome shotgun (WGS) entry which is preliminary data.</text>
</comment>
<sequence length="1088" mass="122817">MTMQRLAETAQGTLPTGIIQSNNENNGIVNATMPRASKSKKKKKKSVNKSNLGTADPATTTTVDDESNITDTLVENTTVHSPDSIPVQSIDETSAHTSSSKKKKKKKKSKSTSTDLNGHLEVAPLSPSLHSQSLALQYKNSADNRPKYVNENIWSSNNNSEERQRIREFWLHLGEDERRSLVKVEKEAVLKKMKEQQKHSCNCSVCGKKRTAIEEELEILYDAYYEELEQYANHQQVSHGYGVARQLQDSYTAMPGDAALVDAYATQIMNSKIAMEHVGECEEEGDDEEEDEEDEDEEDDDDYDGDYDEEINSRASDIEPKLNNGDHFNFGNSLTVKGGILTVADDLLKNDGKKFLDMMERLAERRMQREEEAGIDQDDYYDDDDEDDDDAYEDEVDEDTMTEEQRMEEGRRMFQIFAARMFEQRVLTAYREKIAQERQQRLLEELEEEDRMKEEREQKKLKEKEKKKDKKRQLKKQKEEERLAKEAQRLAEEAQARAEKEKRQEEERQKREQERLRKEEEKRQKEEERLRKEEEKRRRLKEEKDRALEKERKRKEKEEKERQEREERLRKEAVDRELKFKEEQKQRDKEKESLQKAASAAVAITPSTLPAATTAKAPQSTPPQPHIPSQAMNNSLVSSSPTMAISHAASGLPANSNDTTLSLAPLAISTGSQQSMPFHHLPNSPLSPVRSPSIRQPSHLPSLNKSSGLPVNAIFPDQDLDASALANSSLTNHGVNVLPVGYPKRMSSQLEATPAKSISRPNIAPIGKPPGYRRKSTSTSIAAGASIGSERRIQSPFESLPAIEQSFPESLQSASVSQAAAGESHPPSSFFSLFGDSKDTTSSLLNGVADSPRQRSLPQRSWLMQSSQRSNSISGDAVNSVWPNNSGWAPSPLVEDAVHNQLFNDVLPDRLRLVLERAKTAYMKLEELYSAAGHFPLNHRPVGMSFHPLFQLYRIYSDLYPDVVIDQQELLEACSSPNSGFNCINHPHQGYLLRYEMDDYSRRPSLGIGNGFLPTGPLSPSLSGTTMNDLNYHQFASHTSPVAQHRQSIPTFHQLGGPHQQLPQAQQSQQQQQPTYGTSALFGGLSIN</sequence>
<feature type="compositionally biased region" description="Polar residues" evidence="7">
    <location>
        <begin position="605"/>
        <end position="619"/>
    </location>
</feature>
<feature type="compositionally biased region" description="Polar residues" evidence="7">
    <location>
        <begin position="10"/>
        <end position="29"/>
    </location>
</feature>
<comment type="subcellular location">
    <subcellularLocation>
        <location evidence="1">Cytoplasm</location>
    </subcellularLocation>
</comment>
<feature type="region of interest" description="Disordered" evidence="7">
    <location>
        <begin position="443"/>
        <end position="636"/>
    </location>
</feature>
<dbReference type="PANTHER" id="PTHR31780:SF10">
    <property type="entry name" value="LD36051P"/>
    <property type="match status" value="1"/>
</dbReference>
<feature type="region of interest" description="Disordered" evidence="7">
    <location>
        <begin position="674"/>
        <end position="708"/>
    </location>
</feature>
<dbReference type="OrthoDB" id="21629at2759"/>
<feature type="region of interest" description="Disordered" evidence="7">
    <location>
        <begin position="814"/>
        <end position="833"/>
    </location>
</feature>
<feature type="region of interest" description="Disordered" evidence="7">
    <location>
        <begin position="1"/>
        <end position="128"/>
    </location>
</feature>
<dbReference type="InterPro" id="IPR051195">
    <property type="entry name" value="Fungal_stress_NST1"/>
</dbReference>
<feature type="compositionally biased region" description="Basic and acidic residues" evidence="7">
    <location>
        <begin position="476"/>
        <end position="594"/>
    </location>
</feature>
<evidence type="ECO:0000256" key="6">
    <source>
        <dbReference type="ARBA" id="ARBA00023054"/>
    </source>
</evidence>
<feature type="compositionally biased region" description="Basic residues" evidence="7">
    <location>
        <begin position="99"/>
        <end position="110"/>
    </location>
</feature>
<evidence type="ECO:0000256" key="4">
    <source>
        <dbReference type="ARBA" id="ARBA00020733"/>
    </source>
</evidence>
<evidence type="ECO:0000313" key="8">
    <source>
        <dbReference type="EMBL" id="KAG2180231.1"/>
    </source>
</evidence>
<evidence type="ECO:0000256" key="1">
    <source>
        <dbReference type="ARBA" id="ARBA00004496"/>
    </source>
</evidence>
<dbReference type="Pfam" id="PF13945">
    <property type="entry name" value="NST1"/>
    <property type="match status" value="1"/>
</dbReference>
<evidence type="ECO:0000256" key="3">
    <source>
        <dbReference type="ARBA" id="ARBA00015112"/>
    </source>
</evidence>
<feature type="region of interest" description="Disordered" evidence="7">
    <location>
        <begin position="751"/>
        <end position="778"/>
    </location>
</feature>
<name>A0A8H7UC70_MORIS</name>
<feature type="compositionally biased region" description="Low complexity" evidence="7">
    <location>
        <begin position="48"/>
        <end position="62"/>
    </location>
</feature>
<feature type="compositionally biased region" description="Polar residues" evidence="7">
    <location>
        <begin position="69"/>
        <end position="96"/>
    </location>
</feature>
<dbReference type="Proteomes" id="UP000654370">
    <property type="component" value="Unassembled WGS sequence"/>
</dbReference>
<evidence type="ECO:0000256" key="5">
    <source>
        <dbReference type="ARBA" id="ARBA00022490"/>
    </source>
</evidence>
<dbReference type="GO" id="GO:0005737">
    <property type="term" value="C:cytoplasm"/>
    <property type="evidence" value="ECO:0007669"/>
    <property type="project" value="UniProtKB-SubCell"/>
</dbReference>
<feature type="region of interest" description="Disordered" evidence="7">
    <location>
        <begin position="843"/>
        <end position="868"/>
    </location>
</feature>
<evidence type="ECO:0000256" key="2">
    <source>
        <dbReference type="ARBA" id="ARBA00007112"/>
    </source>
</evidence>
<feature type="compositionally biased region" description="Basic residues" evidence="7">
    <location>
        <begin position="37"/>
        <end position="47"/>
    </location>
</feature>
<dbReference type="AlphaFoldDB" id="A0A8H7UC70"/>
<feature type="compositionally biased region" description="Low complexity" evidence="7">
    <location>
        <begin position="1053"/>
        <end position="1073"/>
    </location>
</feature>
<feature type="compositionally biased region" description="Acidic residues" evidence="7">
    <location>
        <begin position="281"/>
        <end position="309"/>
    </location>
</feature>
<dbReference type="InterPro" id="IPR025279">
    <property type="entry name" value="NST1"/>
</dbReference>
<keyword evidence="9" id="KW-1185">Reference proteome</keyword>
<feature type="region of interest" description="Disordered" evidence="7">
    <location>
        <begin position="278"/>
        <end position="309"/>
    </location>
</feature>
<keyword evidence="5" id="KW-0963">Cytoplasm</keyword>
<dbReference type="EMBL" id="JAEPQZ010000006">
    <property type="protein sequence ID" value="KAG2180231.1"/>
    <property type="molecule type" value="Genomic_DNA"/>
</dbReference>
<feature type="compositionally biased region" description="Acidic residues" evidence="7">
    <location>
        <begin position="373"/>
        <end position="402"/>
    </location>
</feature>
<reference evidence="8" key="1">
    <citation type="submission" date="2020-12" db="EMBL/GenBank/DDBJ databases">
        <title>Metabolic potential, ecology and presence of endohyphal bacteria is reflected in genomic diversity of Mucoromycotina.</title>
        <authorList>
            <person name="Muszewska A."/>
            <person name="Okrasinska A."/>
            <person name="Steczkiewicz K."/>
            <person name="Drgas O."/>
            <person name="Orlowska M."/>
            <person name="Perlinska-Lenart U."/>
            <person name="Aleksandrzak-Piekarczyk T."/>
            <person name="Szatraj K."/>
            <person name="Zielenkiewicz U."/>
            <person name="Pilsyk S."/>
            <person name="Malc E."/>
            <person name="Mieczkowski P."/>
            <person name="Kruszewska J.S."/>
            <person name="Biernat P."/>
            <person name="Pawlowska J."/>
        </authorList>
    </citation>
    <scope>NUCLEOTIDE SEQUENCE</scope>
    <source>
        <strain evidence="8">WA0000067209</strain>
    </source>
</reference>
<keyword evidence="6" id="KW-0175">Coiled coil</keyword>